<keyword evidence="3" id="KW-1185">Reference proteome</keyword>
<dbReference type="Proteomes" id="UP001140011">
    <property type="component" value="Unassembled WGS sequence"/>
</dbReference>
<name>A0A9W8LDZ1_9FUNG</name>
<evidence type="ECO:0000256" key="1">
    <source>
        <dbReference type="SAM" id="SignalP"/>
    </source>
</evidence>
<organism evidence="2 3">
    <name type="scientific">Coemansia pectinata</name>
    <dbReference type="NCBI Taxonomy" id="1052879"/>
    <lineage>
        <taxon>Eukaryota</taxon>
        <taxon>Fungi</taxon>
        <taxon>Fungi incertae sedis</taxon>
        <taxon>Zoopagomycota</taxon>
        <taxon>Kickxellomycotina</taxon>
        <taxon>Kickxellomycetes</taxon>
        <taxon>Kickxellales</taxon>
        <taxon>Kickxellaceae</taxon>
        <taxon>Coemansia</taxon>
    </lineage>
</organism>
<dbReference type="OrthoDB" id="5542990at2759"/>
<comment type="caution">
    <text evidence="2">The sequence shown here is derived from an EMBL/GenBank/DDBJ whole genome shotgun (WGS) entry which is preliminary data.</text>
</comment>
<feature type="signal peptide" evidence="1">
    <location>
        <begin position="1"/>
        <end position="19"/>
    </location>
</feature>
<proteinExistence type="predicted"/>
<protein>
    <submittedName>
        <fullName evidence="2">Uncharacterized protein</fullName>
    </submittedName>
</protein>
<feature type="chain" id="PRO_5040768807" evidence="1">
    <location>
        <begin position="20"/>
        <end position="811"/>
    </location>
</feature>
<reference evidence="2" key="1">
    <citation type="submission" date="2022-07" db="EMBL/GenBank/DDBJ databases">
        <title>Phylogenomic reconstructions and comparative analyses of Kickxellomycotina fungi.</title>
        <authorList>
            <person name="Reynolds N.K."/>
            <person name="Stajich J.E."/>
            <person name="Barry K."/>
            <person name="Grigoriev I.V."/>
            <person name="Crous P."/>
            <person name="Smith M.E."/>
        </authorList>
    </citation>
    <scope>NUCLEOTIDE SEQUENCE</scope>
    <source>
        <strain evidence="2">BCRC 34297</strain>
    </source>
</reference>
<accession>A0A9W8LDZ1</accession>
<dbReference type="EMBL" id="JANBUH010000019">
    <property type="protein sequence ID" value="KAJ2756674.1"/>
    <property type="molecule type" value="Genomic_DNA"/>
</dbReference>
<evidence type="ECO:0000313" key="2">
    <source>
        <dbReference type="EMBL" id="KAJ2756674.1"/>
    </source>
</evidence>
<dbReference type="AlphaFoldDB" id="A0A9W8LDZ1"/>
<sequence length="811" mass="90342">MLLSLLATVLALLTQLALGADDSSGESSNDSGKVAVNQIDLLGGTTGLVALTAALIQILPSPVQLCERRLQRFLDWLKSSIEDDFCVSLYTCTNRCHTQTYEPNSESMRRRILTSIGEADSVGCIGNEHLSVDELVTVIQTGNNAQTLLELAELARYPEMGKLRCVIHTVYYSPTNGRSVIVVQWTGFLFCTLAYWLVSTGIPPAWRQFWRVVFNLVRRIRGLTPIHGSAERKTGLDYRMADLARYRTLFQHVPWIRYALYYMLTNMANRQLSARSWSVDERKANDDSKPSEPNESSPVFGHAMLGERRLVTRMATDECSAARLLYSNALHSLRVILLCEAVAYVPPYLLTSSFRMVRRKLAKTMLVVTHSDLDAVYRALLGEVGGDYSPSANMLRANTSGNQAKHEACGRAYVHAAYDLLLKRLQSKLGRQITSGCEVYVLLNLTLLPLHLSTGIISAASFTSSAEPPQYEIEGVQIPDEQLRKLIAGRDTTGAFILELLTLFSSTDIYWGSTIWLLYMLRTVYGNFSETDLTASDEESGASTFMTIRAELKLLCFSPFQPRFGVPGSDIPDHAITRRHDLYVPLGHWDVLSDNDYCNSVPAWCTCTGHCPGICTLIVNELDMNILMTRYFTTPYAFRMSFPRGAGPAGVLTTLRLVCATNWDVEAQYALLKLKEYKSSNTQQPSGNPSGRLDSTTFDLSDILYSKAAVVVVIHGGEILVHKLNADVANGRWPLNLECRPLEKKLLNEERIIVPKVIALKLEPVDAFTEQVGKEITLSDSRLRYMVMQAAKTQRLLGKPFRSHGPMSKAA</sequence>
<gene>
    <name evidence="2" type="ORF">GGI19_000653</name>
</gene>
<keyword evidence="1" id="KW-0732">Signal</keyword>
<evidence type="ECO:0000313" key="3">
    <source>
        <dbReference type="Proteomes" id="UP001140011"/>
    </source>
</evidence>